<dbReference type="FunFam" id="3.40.50.800:FF:000001">
    <property type="entry name" value="Threonine--tRNA ligase"/>
    <property type="match status" value="1"/>
</dbReference>
<dbReference type="Gene3D" id="3.40.50.800">
    <property type="entry name" value="Anticodon-binding domain"/>
    <property type="match status" value="1"/>
</dbReference>
<dbReference type="GO" id="GO:0006435">
    <property type="term" value="P:threonyl-tRNA aminoacylation"/>
    <property type="evidence" value="ECO:0007669"/>
    <property type="project" value="UniProtKB-UniRule"/>
</dbReference>
<feature type="domain" description="Aminoacyl-transfer RNA synthetases class-II family profile" evidence="14">
    <location>
        <begin position="185"/>
        <end position="482"/>
    </location>
</feature>
<dbReference type="GO" id="GO:0005524">
    <property type="term" value="F:ATP binding"/>
    <property type="evidence" value="ECO:0007669"/>
    <property type="project" value="UniProtKB-UniRule"/>
</dbReference>
<evidence type="ECO:0000256" key="5">
    <source>
        <dbReference type="ARBA" id="ARBA00022723"/>
    </source>
</evidence>
<dbReference type="InterPro" id="IPR033728">
    <property type="entry name" value="ThrRS_core"/>
</dbReference>
<dbReference type="InterPro" id="IPR045864">
    <property type="entry name" value="aa-tRNA-synth_II/BPL/LPL"/>
</dbReference>
<evidence type="ECO:0000313" key="16">
    <source>
        <dbReference type="Proteomes" id="UP000177152"/>
    </source>
</evidence>
<dbReference type="EC" id="6.1.1.3" evidence="13"/>
<dbReference type="FunFam" id="3.30.930.10:FF:000002">
    <property type="entry name" value="Threonine--tRNA ligase"/>
    <property type="match status" value="1"/>
</dbReference>
<keyword evidence="8 13" id="KW-0067">ATP-binding</keyword>
<comment type="subunit">
    <text evidence="13">Homodimer.</text>
</comment>
<dbReference type="GO" id="GO:0004829">
    <property type="term" value="F:threonine-tRNA ligase activity"/>
    <property type="evidence" value="ECO:0007669"/>
    <property type="project" value="UniProtKB-UniRule"/>
</dbReference>
<evidence type="ECO:0000256" key="4">
    <source>
        <dbReference type="ARBA" id="ARBA00022598"/>
    </source>
</evidence>
<evidence type="ECO:0000256" key="12">
    <source>
        <dbReference type="ARBA" id="ARBA00049515"/>
    </source>
</evidence>
<evidence type="ECO:0000256" key="3">
    <source>
        <dbReference type="ARBA" id="ARBA00022555"/>
    </source>
</evidence>
<keyword evidence="7 13" id="KW-0862">Zinc</keyword>
<comment type="caution">
    <text evidence="15">The sequence shown here is derived from an EMBL/GenBank/DDBJ whole genome shotgun (WGS) entry which is preliminary data.</text>
</comment>
<protein>
    <recommendedName>
        <fullName evidence="13">Threonine--tRNA ligase</fullName>
        <ecNumber evidence="13">6.1.1.3</ecNumber>
    </recommendedName>
    <alternativeName>
        <fullName evidence="13">Threonyl-tRNA synthetase</fullName>
        <shortName evidence="13">ThrRS</shortName>
    </alternativeName>
</protein>
<dbReference type="InterPro" id="IPR018163">
    <property type="entry name" value="Thr/Ala-tRNA-synth_IIc_edit"/>
</dbReference>
<dbReference type="InterPro" id="IPR002314">
    <property type="entry name" value="aa-tRNA-synt_IIb"/>
</dbReference>
<keyword evidence="5 13" id="KW-0479">Metal-binding</keyword>
<evidence type="ECO:0000256" key="10">
    <source>
        <dbReference type="ARBA" id="ARBA00022917"/>
    </source>
</evidence>
<feature type="binding site" evidence="13">
    <location>
        <position position="459"/>
    </location>
    <ligand>
        <name>Zn(2+)</name>
        <dbReference type="ChEBI" id="CHEBI:29105"/>
        <note>catalytic</note>
    </ligand>
</feature>
<dbReference type="Pfam" id="PF07973">
    <property type="entry name" value="tRNA_SAD"/>
    <property type="match status" value="1"/>
</dbReference>
<dbReference type="Gene3D" id="3.30.54.20">
    <property type="match status" value="1"/>
</dbReference>
<dbReference type="InterPro" id="IPR012947">
    <property type="entry name" value="tRNA_SAD"/>
</dbReference>
<evidence type="ECO:0000256" key="8">
    <source>
        <dbReference type="ARBA" id="ARBA00022840"/>
    </source>
</evidence>
<evidence type="ECO:0000256" key="11">
    <source>
        <dbReference type="ARBA" id="ARBA00023146"/>
    </source>
</evidence>
<dbReference type="InterPro" id="IPR036621">
    <property type="entry name" value="Anticodon-bd_dom_sf"/>
</dbReference>
<dbReference type="Gene3D" id="3.30.980.10">
    <property type="entry name" value="Threonyl-trna Synthetase, Chain A, domain 2"/>
    <property type="match status" value="1"/>
</dbReference>
<feature type="binding site" evidence="13">
    <location>
        <position position="330"/>
    </location>
    <ligand>
        <name>Zn(2+)</name>
        <dbReference type="ChEBI" id="CHEBI:29105"/>
        <note>catalytic</note>
    </ligand>
</feature>
<reference evidence="15 16" key="1">
    <citation type="journal article" date="2016" name="Nat. Commun.">
        <title>Thousands of microbial genomes shed light on interconnected biogeochemical processes in an aquifer system.</title>
        <authorList>
            <person name="Anantharaman K."/>
            <person name="Brown C.T."/>
            <person name="Hug L.A."/>
            <person name="Sharon I."/>
            <person name="Castelle C.J."/>
            <person name="Probst A.J."/>
            <person name="Thomas B.C."/>
            <person name="Singh A."/>
            <person name="Wilkins M.J."/>
            <person name="Karaoz U."/>
            <person name="Brodie E.L."/>
            <person name="Williams K.H."/>
            <person name="Hubbard S.S."/>
            <person name="Banfield J.F."/>
        </authorList>
    </citation>
    <scope>NUCLEOTIDE SEQUENCE [LARGE SCALE GENOMIC DNA]</scope>
</reference>
<dbReference type="GO" id="GO:0005737">
    <property type="term" value="C:cytoplasm"/>
    <property type="evidence" value="ECO:0007669"/>
    <property type="project" value="UniProtKB-SubCell"/>
</dbReference>
<dbReference type="SUPFAM" id="SSF55681">
    <property type="entry name" value="Class II aaRS and biotin synthetases"/>
    <property type="match status" value="1"/>
</dbReference>
<evidence type="ECO:0000256" key="9">
    <source>
        <dbReference type="ARBA" id="ARBA00022884"/>
    </source>
</evidence>
<evidence type="ECO:0000313" key="15">
    <source>
        <dbReference type="EMBL" id="OGZ94073.1"/>
    </source>
</evidence>
<keyword evidence="9 13" id="KW-0694">RNA-binding</keyword>
<comment type="cofactor">
    <cofactor evidence="13">
        <name>Zn(2+)</name>
        <dbReference type="ChEBI" id="CHEBI:29105"/>
    </cofactor>
    <text evidence="13">Binds 1 zinc ion per subunit.</text>
</comment>
<comment type="caution">
    <text evidence="13">Lacks conserved residue(s) required for the propagation of feature annotation.</text>
</comment>
<dbReference type="PROSITE" id="PS50862">
    <property type="entry name" value="AA_TRNA_LIGASE_II"/>
    <property type="match status" value="1"/>
</dbReference>
<dbReference type="InterPro" id="IPR002320">
    <property type="entry name" value="Thr-tRNA-ligase_IIa"/>
</dbReference>
<dbReference type="GO" id="GO:0000049">
    <property type="term" value="F:tRNA binding"/>
    <property type="evidence" value="ECO:0007669"/>
    <property type="project" value="UniProtKB-KW"/>
</dbReference>
<sequence length="581" mass="66701">MEKEGHHPNIESVRHSLAHVLAMAVLKKFPKAKLGVGPVVENGFYYDFKLTGPLSDEDLPELEKEMRHIISTRLDFKEEKITLSGAKKLFKDQPFKLDLIKDFSKEKRELTAYHTGAFTDLCRGGHIENTSEINADAFKLDKTAGAYWKGAEKNEQLTRIYGLSFETKEKLERFLSIREEAVKRDHRKLGQELGLFVFSELVGPGLPLYTPRGTAILQEIKNFSRSLRKEMGYEEVQTPNMNKGELFKTSGHYNKFKDDMFTVHSHFTKEEYFLKPMNCPQHTQIYSSEPRSYRDLPLKFSDFAMLYRDEKPGELSGLTRLRSFTQDDGHCFLREDQIKQEFALVLGAIQKTMKRYGLDYFIRLSLRDEKNKTAYLGTDAIWERSQSLLNELLRENSIECVVAEGEAAFYGPKMDLMIRDSLGRQWQLSTIQLDFNMPIRFGLSYIDADGKKVAPAMIHSALVGSPERFFGILIEHYVGDFPFWLSPIQISILSVNERVIDYCRMIQAALQKEGFRIRIDDRNESIGKKIREAELSKAPYALIVGDREAAASTVSVRRRKKGDLGVITLENLIKLLRGEAL</sequence>
<dbReference type="PANTHER" id="PTHR11451:SF44">
    <property type="entry name" value="THREONINE--TRNA LIGASE, CHLOROPLASTIC_MITOCHONDRIAL 2"/>
    <property type="match status" value="1"/>
</dbReference>
<dbReference type="HAMAP" id="MF_00184">
    <property type="entry name" value="Thr_tRNA_synth"/>
    <property type="match status" value="1"/>
</dbReference>
<dbReference type="SMART" id="SM00863">
    <property type="entry name" value="tRNA_SAD"/>
    <property type="match status" value="1"/>
</dbReference>
<dbReference type="SUPFAM" id="SSF52954">
    <property type="entry name" value="Class II aaRS ABD-related"/>
    <property type="match status" value="1"/>
</dbReference>
<feature type="binding site" evidence="13">
    <location>
        <position position="279"/>
    </location>
    <ligand>
        <name>Zn(2+)</name>
        <dbReference type="ChEBI" id="CHEBI:29105"/>
        <note>catalytic</note>
    </ligand>
</feature>
<keyword evidence="11 13" id="KW-0030">Aminoacyl-tRNA synthetase</keyword>
<keyword evidence="10 13" id="KW-0648">Protein biosynthesis</keyword>
<evidence type="ECO:0000256" key="13">
    <source>
        <dbReference type="HAMAP-Rule" id="MF_00184"/>
    </source>
</evidence>
<dbReference type="InterPro" id="IPR047246">
    <property type="entry name" value="ThrRS_anticodon"/>
</dbReference>
<dbReference type="CDD" id="cd00771">
    <property type="entry name" value="ThrRS_core"/>
    <property type="match status" value="1"/>
</dbReference>
<comment type="catalytic activity">
    <reaction evidence="12 13">
        <text>tRNA(Thr) + L-threonine + ATP = L-threonyl-tRNA(Thr) + AMP + diphosphate + H(+)</text>
        <dbReference type="Rhea" id="RHEA:24624"/>
        <dbReference type="Rhea" id="RHEA-COMP:9670"/>
        <dbReference type="Rhea" id="RHEA-COMP:9704"/>
        <dbReference type="ChEBI" id="CHEBI:15378"/>
        <dbReference type="ChEBI" id="CHEBI:30616"/>
        <dbReference type="ChEBI" id="CHEBI:33019"/>
        <dbReference type="ChEBI" id="CHEBI:57926"/>
        <dbReference type="ChEBI" id="CHEBI:78442"/>
        <dbReference type="ChEBI" id="CHEBI:78534"/>
        <dbReference type="ChEBI" id="CHEBI:456215"/>
        <dbReference type="EC" id="6.1.1.3"/>
    </reaction>
</comment>
<dbReference type="NCBIfam" id="TIGR00418">
    <property type="entry name" value="thrS"/>
    <property type="match status" value="1"/>
</dbReference>
<dbReference type="CDD" id="cd00860">
    <property type="entry name" value="ThrRS_anticodon"/>
    <property type="match status" value="1"/>
</dbReference>
<dbReference type="Pfam" id="PF03129">
    <property type="entry name" value="HGTP_anticodon"/>
    <property type="match status" value="1"/>
</dbReference>
<dbReference type="PRINTS" id="PR01047">
    <property type="entry name" value="TRNASYNTHTHR"/>
</dbReference>
<gene>
    <name evidence="13" type="primary">thrS</name>
    <name evidence="15" type="ORF">A2633_03865</name>
</gene>
<keyword evidence="4 13" id="KW-0436">Ligase</keyword>
<keyword evidence="3 13" id="KW-0820">tRNA-binding</keyword>
<dbReference type="Pfam" id="PF00587">
    <property type="entry name" value="tRNA-synt_2b"/>
    <property type="match status" value="1"/>
</dbReference>
<dbReference type="EMBL" id="MHQC01000044">
    <property type="protein sequence ID" value="OGZ94073.1"/>
    <property type="molecule type" value="Genomic_DNA"/>
</dbReference>
<evidence type="ECO:0000256" key="6">
    <source>
        <dbReference type="ARBA" id="ARBA00022741"/>
    </source>
</evidence>
<comment type="similarity">
    <text evidence="1 13">Belongs to the class-II aminoacyl-tRNA synthetase family.</text>
</comment>
<dbReference type="GO" id="GO:0046872">
    <property type="term" value="F:metal ion binding"/>
    <property type="evidence" value="ECO:0007669"/>
    <property type="project" value="UniProtKB-KW"/>
</dbReference>
<dbReference type="InterPro" id="IPR006195">
    <property type="entry name" value="aa-tRNA-synth_II"/>
</dbReference>
<evidence type="ECO:0000256" key="7">
    <source>
        <dbReference type="ARBA" id="ARBA00022833"/>
    </source>
</evidence>
<dbReference type="Gene3D" id="3.30.930.10">
    <property type="entry name" value="Bira Bifunctional Protein, Domain 2"/>
    <property type="match status" value="1"/>
</dbReference>
<dbReference type="InterPro" id="IPR004154">
    <property type="entry name" value="Anticodon-bd"/>
</dbReference>
<dbReference type="PANTHER" id="PTHR11451">
    <property type="entry name" value="THREONINE-TRNA LIGASE"/>
    <property type="match status" value="1"/>
</dbReference>
<accession>A0A1G2K4I6</accession>
<dbReference type="FunFam" id="3.30.980.10:FF:000005">
    <property type="entry name" value="Threonyl-tRNA synthetase, mitochondrial"/>
    <property type="match status" value="1"/>
</dbReference>
<organism evidence="15 16">
    <name type="scientific">Candidatus Sungbacteria bacterium RIFCSPHIGHO2_01_FULL_47_32</name>
    <dbReference type="NCBI Taxonomy" id="1802264"/>
    <lineage>
        <taxon>Bacteria</taxon>
        <taxon>Candidatus Sungiibacteriota</taxon>
    </lineage>
</organism>
<keyword evidence="6 13" id="KW-0547">Nucleotide-binding</keyword>
<evidence type="ECO:0000256" key="1">
    <source>
        <dbReference type="ARBA" id="ARBA00008226"/>
    </source>
</evidence>
<dbReference type="AlphaFoldDB" id="A0A1G2K4I6"/>
<comment type="subcellular location">
    <subcellularLocation>
        <location evidence="13">Cytoplasm</location>
    </subcellularLocation>
</comment>
<dbReference type="SUPFAM" id="SSF55186">
    <property type="entry name" value="ThrRS/AlaRS common domain"/>
    <property type="match status" value="1"/>
</dbReference>
<dbReference type="Proteomes" id="UP000177152">
    <property type="component" value="Unassembled WGS sequence"/>
</dbReference>
<proteinExistence type="inferred from homology"/>
<keyword evidence="2 13" id="KW-0963">Cytoplasm</keyword>
<evidence type="ECO:0000256" key="2">
    <source>
        <dbReference type="ARBA" id="ARBA00022490"/>
    </source>
</evidence>
<name>A0A1G2K4I6_9BACT</name>
<evidence type="ECO:0000259" key="14">
    <source>
        <dbReference type="PROSITE" id="PS50862"/>
    </source>
</evidence>